<accession>A0A6J4QW13</accession>
<feature type="transmembrane region" description="Helical" evidence="6">
    <location>
        <begin position="228"/>
        <end position="246"/>
    </location>
</feature>
<dbReference type="PANTHER" id="PTHR23506">
    <property type="entry name" value="GH10249P"/>
    <property type="match status" value="1"/>
</dbReference>
<feature type="domain" description="Major facilitator superfamily (MFS) profile" evidence="7">
    <location>
        <begin position="1"/>
        <end position="380"/>
    </location>
</feature>
<dbReference type="Pfam" id="PF07690">
    <property type="entry name" value="MFS_1"/>
    <property type="match status" value="1"/>
</dbReference>
<dbReference type="InterPro" id="IPR011701">
    <property type="entry name" value="MFS"/>
</dbReference>
<sequence length="384" mass="39340">MLALTCAMVLVDTVFYATLVPLLPYFTETLGLSKSAVGVLSAAFGVGVLLGSAPGGYLAARLGVKPTALVGLVLMSVSSLLFGFANEMWGLVVLRFAAGFGSALSWVAAFTWLVARVPEERRGQTIGTLLSAAVAGVLLGPVLGSAAAIFGIPPVFALLSTGGILVALWAWRTPAPGPSTVKRPFSEILAGFSQPGIAPSLVTGLLFISLPPLLFGALAVLAPLELARLGWGAVAIGTVFLVAALFEAVAHPMLGRWSDRAGYRPPILTGLLASIAILITLPWAPMALLLASLVVLASVAFNAPLVPGTVLFTRGAEKAGIEAAIAFGATNFAWASGYAAGAFLGGGLADLGGDALSYLSLAVVCLFALLLLRRESLSTRRAEN</sequence>
<evidence type="ECO:0000256" key="3">
    <source>
        <dbReference type="ARBA" id="ARBA00022692"/>
    </source>
</evidence>
<name>A0A6J4QW13_9ACTN</name>
<keyword evidence="5 6" id="KW-0472">Membrane</keyword>
<comment type="subcellular location">
    <subcellularLocation>
        <location evidence="1">Cell membrane</location>
        <topology evidence="1">Multi-pass membrane protein</topology>
    </subcellularLocation>
</comment>
<evidence type="ECO:0000256" key="6">
    <source>
        <dbReference type="SAM" id="Phobius"/>
    </source>
</evidence>
<dbReference type="GO" id="GO:0005886">
    <property type="term" value="C:plasma membrane"/>
    <property type="evidence" value="ECO:0007669"/>
    <property type="project" value="UniProtKB-SubCell"/>
</dbReference>
<keyword evidence="4 6" id="KW-1133">Transmembrane helix</keyword>
<feature type="transmembrane region" description="Helical" evidence="6">
    <location>
        <begin position="267"/>
        <end position="284"/>
    </location>
</feature>
<feature type="transmembrane region" description="Helical" evidence="6">
    <location>
        <begin position="290"/>
        <end position="312"/>
    </location>
</feature>
<feature type="transmembrane region" description="Helical" evidence="6">
    <location>
        <begin position="324"/>
        <end position="349"/>
    </location>
</feature>
<feature type="transmembrane region" description="Helical" evidence="6">
    <location>
        <begin position="196"/>
        <end position="222"/>
    </location>
</feature>
<dbReference type="Gene3D" id="1.20.1250.20">
    <property type="entry name" value="MFS general substrate transporter like domains"/>
    <property type="match status" value="2"/>
</dbReference>
<feature type="transmembrane region" description="Helical" evidence="6">
    <location>
        <begin position="126"/>
        <end position="150"/>
    </location>
</feature>
<feature type="transmembrane region" description="Helical" evidence="6">
    <location>
        <begin position="355"/>
        <end position="372"/>
    </location>
</feature>
<evidence type="ECO:0000259" key="7">
    <source>
        <dbReference type="PROSITE" id="PS50850"/>
    </source>
</evidence>
<keyword evidence="2" id="KW-0813">Transport</keyword>
<dbReference type="PROSITE" id="PS50850">
    <property type="entry name" value="MFS"/>
    <property type="match status" value="1"/>
</dbReference>
<dbReference type="AlphaFoldDB" id="A0A6J4QW13"/>
<gene>
    <name evidence="8" type="ORF">AVDCRST_MAG28-2470</name>
</gene>
<organism evidence="8">
    <name type="scientific">uncultured Rubrobacteraceae bacterium</name>
    <dbReference type="NCBI Taxonomy" id="349277"/>
    <lineage>
        <taxon>Bacteria</taxon>
        <taxon>Bacillati</taxon>
        <taxon>Actinomycetota</taxon>
        <taxon>Rubrobacteria</taxon>
        <taxon>Rubrobacterales</taxon>
        <taxon>Rubrobacteraceae</taxon>
        <taxon>environmental samples</taxon>
    </lineage>
</organism>
<feature type="transmembrane region" description="Helical" evidence="6">
    <location>
        <begin position="36"/>
        <end position="60"/>
    </location>
</feature>
<keyword evidence="3 6" id="KW-0812">Transmembrane</keyword>
<dbReference type="InterPro" id="IPR050930">
    <property type="entry name" value="MFS_Vesicular_Transporter"/>
</dbReference>
<feature type="transmembrane region" description="Helical" evidence="6">
    <location>
        <begin position="67"/>
        <end position="85"/>
    </location>
</feature>
<feature type="transmembrane region" description="Helical" evidence="6">
    <location>
        <begin position="91"/>
        <end position="114"/>
    </location>
</feature>
<dbReference type="InterPro" id="IPR036259">
    <property type="entry name" value="MFS_trans_sf"/>
</dbReference>
<protein>
    <recommendedName>
        <fullName evidence="7">Major facilitator superfamily (MFS) profile domain-containing protein</fullName>
    </recommendedName>
</protein>
<dbReference type="EMBL" id="CADCVE010000057">
    <property type="protein sequence ID" value="CAA9456743.1"/>
    <property type="molecule type" value="Genomic_DNA"/>
</dbReference>
<evidence type="ECO:0000256" key="1">
    <source>
        <dbReference type="ARBA" id="ARBA00004651"/>
    </source>
</evidence>
<evidence type="ECO:0000313" key="8">
    <source>
        <dbReference type="EMBL" id="CAA9456743.1"/>
    </source>
</evidence>
<dbReference type="InterPro" id="IPR001958">
    <property type="entry name" value="Tet-R_TetA/multi-R_MdtG-like"/>
</dbReference>
<evidence type="ECO:0000256" key="2">
    <source>
        <dbReference type="ARBA" id="ARBA00022448"/>
    </source>
</evidence>
<reference evidence="8" key="1">
    <citation type="submission" date="2020-02" db="EMBL/GenBank/DDBJ databases">
        <authorList>
            <person name="Meier V. D."/>
        </authorList>
    </citation>
    <scope>NUCLEOTIDE SEQUENCE</scope>
    <source>
        <strain evidence="8">AVDCRST_MAG28</strain>
    </source>
</reference>
<dbReference type="PRINTS" id="PR01035">
    <property type="entry name" value="TCRTETA"/>
</dbReference>
<feature type="transmembrane region" description="Helical" evidence="6">
    <location>
        <begin position="156"/>
        <end position="175"/>
    </location>
</feature>
<dbReference type="SUPFAM" id="SSF103473">
    <property type="entry name" value="MFS general substrate transporter"/>
    <property type="match status" value="1"/>
</dbReference>
<dbReference type="InterPro" id="IPR020846">
    <property type="entry name" value="MFS_dom"/>
</dbReference>
<evidence type="ECO:0000256" key="4">
    <source>
        <dbReference type="ARBA" id="ARBA00022989"/>
    </source>
</evidence>
<dbReference type="GO" id="GO:0022857">
    <property type="term" value="F:transmembrane transporter activity"/>
    <property type="evidence" value="ECO:0007669"/>
    <property type="project" value="InterPro"/>
</dbReference>
<dbReference type="PANTHER" id="PTHR23506:SF23">
    <property type="entry name" value="GH10249P"/>
    <property type="match status" value="1"/>
</dbReference>
<proteinExistence type="predicted"/>
<evidence type="ECO:0000256" key="5">
    <source>
        <dbReference type="ARBA" id="ARBA00023136"/>
    </source>
</evidence>